<dbReference type="EMBL" id="MU839003">
    <property type="protein sequence ID" value="KAK1769073.1"/>
    <property type="molecule type" value="Genomic_DNA"/>
</dbReference>
<keyword evidence="4" id="KW-1185">Reference proteome</keyword>
<dbReference type="Pfam" id="PF13432">
    <property type="entry name" value="TPR_16"/>
    <property type="match status" value="1"/>
</dbReference>
<gene>
    <name evidence="3" type="ORF">QBC33DRAFT_532153</name>
</gene>
<dbReference type="Proteomes" id="UP001244011">
    <property type="component" value="Unassembled WGS sequence"/>
</dbReference>
<feature type="repeat" description="TPR" evidence="1">
    <location>
        <begin position="201"/>
        <end position="234"/>
    </location>
</feature>
<keyword evidence="1" id="KW-0802">TPR repeat</keyword>
<evidence type="ECO:0000256" key="2">
    <source>
        <dbReference type="SAM" id="MobiDB-lite"/>
    </source>
</evidence>
<dbReference type="InterPro" id="IPR011990">
    <property type="entry name" value="TPR-like_helical_dom_sf"/>
</dbReference>
<comment type="caution">
    <text evidence="3">The sequence shown here is derived from an EMBL/GenBank/DDBJ whole genome shotgun (WGS) entry which is preliminary data.</text>
</comment>
<sequence>MMPTRSCLLPATRSLCRVGTGRVIAGHSLWNPQHLLGKAQRRQLLNYHVRIPGASRSLATQIRSGKRVFAEDDIPPLEFWKQSVVGGTLAPEDCHEIVKKYCELAKLQESTWKGKLEKDHKISPETLHSLAIILVSGPPSPLWRLGLHMLATASDLGFTLSTLLLIRLMRQSDDTSKVSGSTLFRNALARFQDIVRQRQDPDALTLQGLILADQGDSGKALASFDQALRIGSSHEPKGPIRQETSLGRSLEADPGSDHGTDESDPQPKVRPFRWSWEASCHIGRAKILLQQGRRDEAVAAMRIAALELDNMQGYFELAKMLPEDAPERVQYLQTAAVSGHLEACRLLGESEVQMAREPGRNKGDAQEHSLWASEWFSLAGDVEKSAGARWAFAS</sequence>
<evidence type="ECO:0000256" key="1">
    <source>
        <dbReference type="PROSITE-ProRule" id="PRU00339"/>
    </source>
</evidence>
<feature type="region of interest" description="Disordered" evidence="2">
    <location>
        <begin position="231"/>
        <end position="269"/>
    </location>
</feature>
<dbReference type="RefSeq" id="XP_060285286.1">
    <property type="nucleotide sequence ID" value="XM_060427355.1"/>
</dbReference>
<protein>
    <submittedName>
        <fullName evidence="3">Uncharacterized protein</fullName>
    </submittedName>
</protein>
<dbReference type="SMART" id="SM00028">
    <property type="entry name" value="TPR"/>
    <property type="match status" value="2"/>
</dbReference>
<dbReference type="PROSITE" id="PS50005">
    <property type="entry name" value="TPR"/>
    <property type="match status" value="1"/>
</dbReference>
<feature type="compositionally biased region" description="Basic and acidic residues" evidence="2">
    <location>
        <begin position="255"/>
        <end position="267"/>
    </location>
</feature>
<dbReference type="Gene3D" id="1.25.40.10">
    <property type="entry name" value="Tetratricopeptide repeat domain"/>
    <property type="match status" value="1"/>
</dbReference>
<name>A0AAJ0C2Q5_9PEZI</name>
<dbReference type="InterPro" id="IPR019734">
    <property type="entry name" value="TPR_rpt"/>
</dbReference>
<dbReference type="SUPFAM" id="SSF48452">
    <property type="entry name" value="TPR-like"/>
    <property type="match status" value="1"/>
</dbReference>
<evidence type="ECO:0000313" key="3">
    <source>
        <dbReference type="EMBL" id="KAK1769073.1"/>
    </source>
</evidence>
<evidence type="ECO:0000313" key="4">
    <source>
        <dbReference type="Proteomes" id="UP001244011"/>
    </source>
</evidence>
<organism evidence="3 4">
    <name type="scientific">Phialemonium atrogriseum</name>
    <dbReference type="NCBI Taxonomy" id="1093897"/>
    <lineage>
        <taxon>Eukaryota</taxon>
        <taxon>Fungi</taxon>
        <taxon>Dikarya</taxon>
        <taxon>Ascomycota</taxon>
        <taxon>Pezizomycotina</taxon>
        <taxon>Sordariomycetes</taxon>
        <taxon>Sordariomycetidae</taxon>
        <taxon>Cephalothecales</taxon>
        <taxon>Cephalothecaceae</taxon>
        <taxon>Phialemonium</taxon>
    </lineage>
</organism>
<accession>A0AAJ0C2Q5</accession>
<proteinExistence type="predicted"/>
<dbReference type="GeneID" id="85310542"/>
<reference evidence="3" key="1">
    <citation type="submission" date="2023-06" db="EMBL/GenBank/DDBJ databases">
        <title>Genome-scale phylogeny and comparative genomics of the fungal order Sordariales.</title>
        <authorList>
            <consortium name="Lawrence Berkeley National Laboratory"/>
            <person name="Hensen N."/>
            <person name="Bonometti L."/>
            <person name="Westerberg I."/>
            <person name="Brannstrom I.O."/>
            <person name="Guillou S."/>
            <person name="Cros-Aarteil S."/>
            <person name="Calhoun S."/>
            <person name="Haridas S."/>
            <person name="Kuo A."/>
            <person name="Mondo S."/>
            <person name="Pangilinan J."/>
            <person name="Riley R."/>
            <person name="Labutti K."/>
            <person name="Andreopoulos B."/>
            <person name="Lipzen A."/>
            <person name="Chen C."/>
            <person name="Yanf M."/>
            <person name="Daum C."/>
            <person name="Ng V."/>
            <person name="Clum A."/>
            <person name="Steindorff A."/>
            <person name="Ohm R."/>
            <person name="Martin F."/>
            <person name="Silar P."/>
            <person name="Natvig D."/>
            <person name="Lalanne C."/>
            <person name="Gautier V."/>
            <person name="Ament-Velasquez S.L."/>
            <person name="Kruys A."/>
            <person name="Hutchinson M.I."/>
            <person name="Powell A.J."/>
            <person name="Barry K."/>
            <person name="Miller A.N."/>
            <person name="Grigoriev I.V."/>
            <person name="Debuchy R."/>
            <person name="Gladieux P."/>
            <person name="Thoren M.H."/>
            <person name="Johannesson H."/>
        </authorList>
    </citation>
    <scope>NUCLEOTIDE SEQUENCE</scope>
    <source>
        <strain evidence="3">8032-3</strain>
    </source>
</reference>
<dbReference type="AlphaFoldDB" id="A0AAJ0C2Q5"/>